<dbReference type="GO" id="GO:0005656">
    <property type="term" value="C:nuclear pre-replicative complex"/>
    <property type="evidence" value="ECO:0007669"/>
    <property type="project" value="TreeGrafter"/>
</dbReference>
<keyword evidence="5" id="KW-0235">DNA replication</keyword>
<feature type="domain" description="Origin recognition complex subunit 3 winged helix C-terminal" evidence="11">
    <location>
        <begin position="752"/>
        <end position="783"/>
    </location>
</feature>
<dbReference type="GO" id="GO:0003688">
    <property type="term" value="F:DNA replication origin binding"/>
    <property type="evidence" value="ECO:0007669"/>
    <property type="project" value="TreeGrafter"/>
</dbReference>
<accession>F4WXV9</accession>
<dbReference type="Pfam" id="PF07034">
    <property type="entry name" value="ORC3_N"/>
    <property type="match status" value="1"/>
</dbReference>
<dbReference type="Proteomes" id="UP000007755">
    <property type="component" value="Unassembled WGS sequence"/>
</dbReference>
<evidence type="ECO:0000256" key="2">
    <source>
        <dbReference type="ARBA" id="ARBA00010977"/>
    </source>
</evidence>
<evidence type="ECO:0000256" key="9">
    <source>
        <dbReference type="ARBA" id="ARBA00045241"/>
    </source>
</evidence>
<evidence type="ECO:0000259" key="12">
    <source>
        <dbReference type="Pfam" id="PF19675"/>
    </source>
</evidence>
<dbReference type="STRING" id="103372.F4WXV9"/>
<dbReference type="InterPro" id="IPR020795">
    <property type="entry name" value="ORC3"/>
</dbReference>
<dbReference type="InterPro" id="IPR040855">
    <property type="entry name" value="ORC_WH_C"/>
</dbReference>
<sequence>MPFRGQYLWLRVGALANILSQQPSLSAALSTRRAQRGRRGTARMIKLPIDSHLFSTPPPVMAGDAGHRCYGRPQNENNSRKAACASIYIPQPSCLHPDVSSVPFRRSRNPTFEHAQDGYTWHLGDVDAGRRMENVSLSKGVFAYKGSYKIGKKKKKVKCPAYFNEPWYVAYDETWRYIEQAAENVRSKMFQQVISNLESFVSKIKATPLNGSFHEIATAILLTGVNVPDHTTLFDTVVSKLSKITPHLAMICSRNCNNVKNIIEDTVYQFIHKNSNSEAESGSESESNHVPEVRKSQCTMRVLKNIFAEYHDPEDPLIIILPDFESFPINVLHDFILVLSSYRSTLKFVLIFGIATTLHVVHKSLTYDVTSKLVVFYTQTQVKTLADILENTVFSTKIPFKLIGRAFQLLTDIFLFYDFSVDNFLQNYKICMIQHFYKNDMNSLCCQPKDIKKKISELTTENIAEIKSLPSIAKYLKTSNASGDKKLSDKEFMELLEQLLNKFHKFMNQFLIVLRCLHCMVASLPGSPMGKQLREIYTKAVYTNDLTESSEYKDCMKLLGFLSKEELLSKLESVIKIVEDSKDSEIKKIKIDLNKHIKTIREANLSTTMTSEIISVEEKLNRMQLKEKLFKMSQQQSHSAYKQALLDLIDYLDRKVFSIHLIDPSRVTAHEIFCYSDGNQAKHHIRGSLRAVMHTGLSDPQMYLDCDCCKLENDDDIPRTLLDLSIIYKLHLESRKLINMYDWLQVTIRPVLIARFTQAVAALQFLGFIKTSRRKTDHVKRLT</sequence>
<dbReference type="eggNOG" id="KOG2538">
    <property type="taxonomic scope" value="Eukaryota"/>
</dbReference>
<dbReference type="OrthoDB" id="10265211at2759"/>
<dbReference type="GO" id="GO:0006270">
    <property type="term" value="P:DNA replication initiation"/>
    <property type="evidence" value="ECO:0007669"/>
    <property type="project" value="TreeGrafter"/>
</dbReference>
<dbReference type="InParanoid" id="F4WXV9"/>
<dbReference type="PANTHER" id="PTHR12748">
    <property type="entry name" value="ORIGIN RECOGNITION COMPLEX SUBUNIT 3"/>
    <property type="match status" value="1"/>
</dbReference>
<gene>
    <name evidence="13" type="ORF">G5I_10802</name>
</gene>
<keyword evidence="4" id="KW-0597">Phosphoprotein</keyword>
<dbReference type="AlphaFoldDB" id="F4WXV9"/>
<dbReference type="EMBL" id="GL888433">
    <property type="protein sequence ID" value="EGI60969.1"/>
    <property type="molecule type" value="Genomic_DNA"/>
</dbReference>
<evidence type="ECO:0000256" key="6">
    <source>
        <dbReference type="ARBA" id="ARBA00023125"/>
    </source>
</evidence>
<keyword evidence="14" id="KW-1185">Reference proteome</keyword>
<dbReference type="GO" id="GO:0005664">
    <property type="term" value="C:nuclear origin of replication recognition complex"/>
    <property type="evidence" value="ECO:0007669"/>
    <property type="project" value="InterPro"/>
</dbReference>
<evidence type="ECO:0000256" key="1">
    <source>
        <dbReference type="ARBA" id="ARBA00004123"/>
    </source>
</evidence>
<evidence type="ECO:0000256" key="4">
    <source>
        <dbReference type="ARBA" id="ARBA00022553"/>
    </source>
</evidence>
<feature type="domain" description="Origin recognition complex subunit 3 N-terminal" evidence="10">
    <location>
        <begin position="133"/>
        <end position="441"/>
    </location>
</feature>
<evidence type="ECO:0000256" key="3">
    <source>
        <dbReference type="ARBA" id="ARBA00019085"/>
    </source>
</evidence>
<evidence type="ECO:0000313" key="13">
    <source>
        <dbReference type="EMBL" id="EGI60969.1"/>
    </source>
</evidence>
<evidence type="ECO:0000313" key="14">
    <source>
        <dbReference type="Proteomes" id="UP000007755"/>
    </source>
</evidence>
<name>F4WXV9_ACREC</name>
<feature type="domain" description="Origin recognition complex subunit 3 winged helix C-terminal" evidence="11">
    <location>
        <begin position="690"/>
        <end position="745"/>
    </location>
</feature>
<reference evidence="13" key="1">
    <citation type="submission" date="2011-02" db="EMBL/GenBank/DDBJ databases">
        <title>The genome of the leaf-cutting ant Acromyrmex echinatior suggests key adaptations to social evolution and fungus farming.</title>
        <authorList>
            <person name="Nygaard S."/>
            <person name="Zhang G."/>
        </authorList>
    </citation>
    <scope>NUCLEOTIDE SEQUENCE</scope>
</reference>
<protein>
    <recommendedName>
        <fullName evidence="3">Origin recognition complex subunit 3</fullName>
    </recommendedName>
</protein>
<dbReference type="InterPro" id="IPR045663">
    <property type="entry name" value="ORC3_ins"/>
</dbReference>
<evidence type="ECO:0000259" key="11">
    <source>
        <dbReference type="Pfam" id="PF18137"/>
    </source>
</evidence>
<organism evidence="14">
    <name type="scientific">Acromyrmex echinatior</name>
    <name type="common">Panamanian leafcutter ant</name>
    <name type="synonym">Acromyrmex octospinosus echinatior</name>
    <dbReference type="NCBI Taxonomy" id="103372"/>
    <lineage>
        <taxon>Eukaryota</taxon>
        <taxon>Metazoa</taxon>
        <taxon>Ecdysozoa</taxon>
        <taxon>Arthropoda</taxon>
        <taxon>Hexapoda</taxon>
        <taxon>Insecta</taxon>
        <taxon>Pterygota</taxon>
        <taxon>Neoptera</taxon>
        <taxon>Endopterygota</taxon>
        <taxon>Hymenoptera</taxon>
        <taxon>Apocrita</taxon>
        <taxon>Aculeata</taxon>
        <taxon>Formicoidea</taxon>
        <taxon>Formicidae</taxon>
        <taxon>Myrmicinae</taxon>
        <taxon>Acromyrmex</taxon>
    </lineage>
</organism>
<dbReference type="InterPro" id="IPR045667">
    <property type="entry name" value="ORC3_N"/>
</dbReference>
<comment type="subcellular location">
    <subcellularLocation>
        <location evidence="1">Nucleus</location>
    </subcellularLocation>
</comment>
<keyword evidence="7" id="KW-0539">Nucleus</keyword>
<keyword evidence="6" id="KW-0238">DNA-binding</keyword>
<comment type="similarity">
    <text evidence="2">Belongs to the ORC3 family.</text>
</comment>
<feature type="domain" description="Origin recognition complex subunit 3 insertion" evidence="12">
    <location>
        <begin position="455"/>
        <end position="676"/>
    </location>
</feature>
<dbReference type="Pfam" id="PF18137">
    <property type="entry name" value="WHD_ORC"/>
    <property type="match status" value="2"/>
</dbReference>
<dbReference type="CDD" id="cd20704">
    <property type="entry name" value="Orc3"/>
    <property type="match status" value="1"/>
</dbReference>
<evidence type="ECO:0000256" key="8">
    <source>
        <dbReference type="ARBA" id="ARBA00026084"/>
    </source>
</evidence>
<dbReference type="Pfam" id="PF19675">
    <property type="entry name" value="ORC3_ins"/>
    <property type="match status" value="1"/>
</dbReference>
<evidence type="ECO:0000256" key="7">
    <source>
        <dbReference type="ARBA" id="ARBA00023242"/>
    </source>
</evidence>
<proteinExistence type="inferred from homology"/>
<dbReference type="FunCoup" id="F4WXV9">
    <property type="interactions" value="1884"/>
</dbReference>
<dbReference type="GO" id="GO:0031261">
    <property type="term" value="C:DNA replication preinitiation complex"/>
    <property type="evidence" value="ECO:0007669"/>
    <property type="project" value="TreeGrafter"/>
</dbReference>
<dbReference type="PANTHER" id="PTHR12748:SF0">
    <property type="entry name" value="ORIGIN RECOGNITION COMPLEX SUBUNIT 3"/>
    <property type="match status" value="1"/>
</dbReference>
<comment type="subunit">
    <text evidence="8">Component of ORC, a complex composed of at least 6 subunits: ORC1, ORC2, ORC3, ORC4, ORC5 and ORC6. ORC is regulated in a cell-cycle dependent manner. It is sequentially assembled at the exit from anaphase of mitosis and disassembled as cells enter S phase.</text>
</comment>
<comment type="function">
    <text evidence="9">Component of the origin recognition complex (ORC) that binds origins of replication. DNA-binding is ATP-dependent. The specific DNA sequences that define origins of replication have not been identified yet. ORC is required to assemble the pre-replication complex necessary to initiate DNA replication. Binds histone H3 and H4 trimethylation marks H3K9me3, H3K27me3 and H4K20me3.</text>
</comment>
<evidence type="ECO:0000259" key="10">
    <source>
        <dbReference type="Pfam" id="PF07034"/>
    </source>
</evidence>
<evidence type="ECO:0000256" key="5">
    <source>
        <dbReference type="ARBA" id="ARBA00022705"/>
    </source>
</evidence>